<dbReference type="OrthoDB" id="9806052at2"/>
<reference evidence="3" key="1">
    <citation type="submission" date="2016-10" db="EMBL/GenBank/DDBJ databases">
        <authorList>
            <person name="Varghese N."/>
            <person name="Submissions S."/>
        </authorList>
    </citation>
    <scope>NUCLEOTIDE SEQUENCE [LARGE SCALE GENOMIC DNA]</scope>
    <source>
        <strain evidence="3">DSM 17616</strain>
    </source>
</reference>
<name>A0A1H6MA72_9GAMM</name>
<dbReference type="STRING" id="173990.SAMN05660691_02331"/>
<comment type="similarity">
    <text evidence="1">Belongs to the FrmR/RcnR family.</text>
</comment>
<keyword evidence="2" id="KW-0238">DNA-binding</keyword>
<keyword evidence="3" id="KW-1185">Reference proteome</keyword>
<dbReference type="Pfam" id="PF02583">
    <property type="entry name" value="Trns_repr_metal"/>
    <property type="match status" value="1"/>
</dbReference>
<dbReference type="InterPro" id="IPR003735">
    <property type="entry name" value="Metal_Tscrpt_repr"/>
</dbReference>
<dbReference type="Proteomes" id="UP000199371">
    <property type="component" value="Unassembled WGS sequence"/>
</dbReference>
<dbReference type="GO" id="GO:0003677">
    <property type="term" value="F:DNA binding"/>
    <property type="evidence" value="ECO:0007669"/>
    <property type="project" value="UniProtKB-KW"/>
</dbReference>
<dbReference type="Gene3D" id="1.20.58.1000">
    <property type="entry name" value="Metal-sensitive repressor, helix protomer"/>
    <property type="match status" value="1"/>
</dbReference>
<dbReference type="PANTHER" id="PTHR33677:SF5">
    <property type="entry name" value="TRANSCRIPTIONAL REPRESSOR FRMR"/>
    <property type="match status" value="1"/>
</dbReference>
<gene>
    <name evidence="2" type="ORF">SAMN05660691_02331</name>
</gene>
<evidence type="ECO:0000256" key="1">
    <source>
        <dbReference type="ARBA" id="ARBA00005260"/>
    </source>
</evidence>
<dbReference type="EMBL" id="FNXF01000008">
    <property type="protein sequence ID" value="SEH94608.1"/>
    <property type="molecule type" value="Genomic_DNA"/>
</dbReference>
<dbReference type="InterPro" id="IPR038390">
    <property type="entry name" value="Metal_Tscrpt_repr_sf"/>
</dbReference>
<organism evidence="2 3">
    <name type="scientific">Rheinheimera pacifica</name>
    <dbReference type="NCBI Taxonomy" id="173990"/>
    <lineage>
        <taxon>Bacteria</taxon>
        <taxon>Pseudomonadati</taxon>
        <taxon>Pseudomonadota</taxon>
        <taxon>Gammaproteobacteria</taxon>
        <taxon>Chromatiales</taxon>
        <taxon>Chromatiaceae</taxon>
        <taxon>Rheinheimera</taxon>
    </lineage>
</organism>
<dbReference type="PANTHER" id="PTHR33677">
    <property type="entry name" value="TRANSCRIPTIONAL REPRESSOR FRMR-RELATED"/>
    <property type="match status" value="1"/>
</dbReference>
<dbReference type="AlphaFoldDB" id="A0A1H6MA72"/>
<evidence type="ECO:0000313" key="2">
    <source>
        <dbReference type="EMBL" id="SEH94608.1"/>
    </source>
</evidence>
<dbReference type="GO" id="GO:0046872">
    <property type="term" value="F:metal ion binding"/>
    <property type="evidence" value="ECO:0007669"/>
    <property type="project" value="InterPro"/>
</dbReference>
<protein>
    <submittedName>
        <fullName evidence="2">DNA-binding transcriptional regulator, FrmR family</fullName>
    </submittedName>
</protein>
<evidence type="ECO:0000313" key="3">
    <source>
        <dbReference type="Proteomes" id="UP000199371"/>
    </source>
</evidence>
<dbReference type="GO" id="GO:0045892">
    <property type="term" value="P:negative regulation of DNA-templated transcription"/>
    <property type="evidence" value="ECO:0007669"/>
    <property type="project" value="UniProtKB-ARBA"/>
</dbReference>
<dbReference type="CDD" id="cd10153">
    <property type="entry name" value="RcnR-FrmR-like_DUF156"/>
    <property type="match status" value="1"/>
</dbReference>
<accession>A0A1H6MA72</accession>
<dbReference type="RefSeq" id="WP_008984039.1">
    <property type="nucleotide sequence ID" value="NZ_FNXF01000008.1"/>
</dbReference>
<proteinExistence type="inferred from homology"/>
<sequence>MTHSITNKPKLLTRVRRIKGQVEGLEKQLLAEGDCSKVLQQIAAVRGAINGLMTEILEHHIRDHLAGDNLEPLQRDADVEQVISVLRSYLKS</sequence>